<dbReference type="Proteomes" id="UP000587527">
    <property type="component" value="Unassembled WGS sequence"/>
</dbReference>
<dbReference type="InterPro" id="IPR013325">
    <property type="entry name" value="RNA_pol_sigma_r2"/>
</dbReference>
<keyword evidence="5" id="KW-0804">Transcription</keyword>
<dbReference type="RefSeq" id="WP_184845600.1">
    <property type="nucleotide sequence ID" value="NZ_JACHMN010000003.1"/>
</dbReference>
<dbReference type="InterPro" id="IPR014284">
    <property type="entry name" value="RNA_pol_sigma-70_dom"/>
</dbReference>
<dbReference type="EMBL" id="JACHMN010000003">
    <property type="protein sequence ID" value="MBB5873917.1"/>
    <property type="molecule type" value="Genomic_DNA"/>
</dbReference>
<reference evidence="9 10" key="1">
    <citation type="submission" date="2020-08" db="EMBL/GenBank/DDBJ databases">
        <title>Sequencing the genomes of 1000 actinobacteria strains.</title>
        <authorList>
            <person name="Klenk H.-P."/>
        </authorList>
    </citation>
    <scope>NUCLEOTIDE SEQUENCE [LARGE SCALE GENOMIC DNA]</scope>
    <source>
        <strain evidence="9 10">DSM 45362</strain>
    </source>
</reference>
<dbReference type="SUPFAM" id="SSF88659">
    <property type="entry name" value="Sigma3 and sigma4 domains of RNA polymerase sigma factors"/>
    <property type="match status" value="1"/>
</dbReference>
<dbReference type="InterPro" id="IPR007627">
    <property type="entry name" value="RNA_pol_sigma70_r2"/>
</dbReference>
<protein>
    <submittedName>
        <fullName evidence="9">RNA polymerase sigma factor (Sigma-70 family)</fullName>
    </submittedName>
</protein>
<sequence>MDDAAVAVGLAAGDPGALDEAYRRYASRLTAYAVTIVGDRQSAADVVHDTFVLATEHAAGLRDPDRLRSWLYAIARSVGLRVLRQRARVRVVDAVAEAAAELPDPAATLHAATTVELVWAVYGGLAAADQEMIELSVRHALGSAEIAAALGISVKHANARLSRARASFRDALGALLVARAPGGCGELAALLGGWDGALTPLLRKRLHRHIEGCAVCAAERADRMDPSDLLPAYAALPFAALITGATGHPATGVTDPPTAAVAESPGGVGALHGRRRGREAGRVGGPRPSRPAVPGDHRTVEIRWDPATGFPHLAAASRRRRVWAVAVAVLLIAACSGLAPAVFGDPASPVTAPQPTGGTLPMGEGSSEPGLAAPSSAPSGPAPSPSARRVTPSPRRPSPSGAPRSASPPPVGTDVTADLSCTAANTFRLVARLHVDTALASATLRWRSVQAITRRATMTVSASGDQAVGTGTGPGSTLRITWWITAVATDGRTVRTAETVVDNPCA</sequence>
<evidence type="ECO:0000313" key="9">
    <source>
        <dbReference type="EMBL" id="MBB5873917.1"/>
    </source>
</evidence>
<dbReference type="PANTHER" id="PTHR43133:SF8">
    <property type="entry name" value="RNA POLYMERASE SIGMA FACTOR HI_1459-RELATED"/>
    <property type="match status" value="1"/>
</dbReference>
<dbReference type="GO" id="GO:0016987">
    <property type="term" value="F:sigma factor activity"/>
    <property type="evidence" value="ECO:0007669"/>
    <property type="project" value="UniProtKB-KW"/>
</dbReference>
<dbReference type="Gene3D" id="1.10.1740.10">
    <property type="match status" value="1"/>
</dbReference>
<dbReference type="InterPro" id="IPR039425">
    <property type="entry name" value="RNA_pol_sigma-70-like"/>
</dbReference>
<feature type="domain" description="RNA polymerase sigma-70 region 2" evidence="8">
    <location>
        <begin position="22"/>
        <end position="88"/>
    </location>
</feature>
<keyword evidence="4" id="KW-0238">DNA-binding</keyword>
<evidence type="ECO:0000256" key="6">
    <source>
        <dbReference type="SAM" id="MobiDB-lite"/>
    </source>
</evidence>
<name>A0A841BXP0_9ACTN</name>
<evidence type="ECO:0000256" key="2">
    <source>
        <dbReference type="ARBA" id="ARBA00023015"/>
    </source>
</evidence>
<dbReference type="InterPro" id="IPR036388">
    <property type="entry name" value="WH-like_DNA-bd_sf"/>
</dbReference>
<dbReference type="AlphaFoldDB" id="A0A841BXP0"/>
<dbReference type="GO" id="GO:0006352">
    <property type="term" value="P:DNA-templated transcription initiation"/>
    <property type="evidence" value="ECO:0007669"/>
    <property type="project" value="InterPro"/>
</dbReference>
<dbReference type="PANTHER" id="PTHR43133">
    <property type="entry name" value="RNA POLYMERASE ECF-TYPE SIGMA FACTO"/>
    <property type="match status" value="1"/>
</dbReference>
<keyword evidence="3" id="KW-0731">Sigma factor</keyword>
<dbReference type="InterPro" id="IPR013324">
    <property type="entry name" value="RNA_pol_sigma_r3/r4-like"/>
</dbReference>
<dbReference type="Gene3D" id="1.10.10.10">
    <property type="entry name" value="Winged helix-like DNA-binding domain superfamily/Winged helix DNA-binding domain"/>
    <property type="match status" value="1"/>
</dbReference>
<comment type="caution">
    <text evidence="9">The sequence shown here is derived from an EMBL/GenBank/DDBJ whole genome shotgun (WGS) entry which is preliminary data.</text>
</comment>
<keyword evidence="7" id="KW-0812">Transmembrane</keyword>
<feature type="compositionally biased region" description="Low complexity" evidence="6">
    <location>
        <begin position="365"/>
        <end position="405"/>
    </location>
</feature>
<evidence type="ECO:0000259" key="8">
    <source>
        <dbReference type="Pfam" id="PF04542"/>
    </source>
</evidence>
<evidence type="ECO:0000313" key="10">
    <source>
        <dbReference type="Proteomes" id="UP000587527"/>
    </source>
</evidence>
<dbReference type="Pfam" id="PF04542">
    <property type="entry name" value="Sigma70_r2"/>
    <property type="match status" value="1"/>
</dbReference>
<evidence type="ECO:0000256" key="5">
    <source>
        <dbReference type="ARBA" id="ARBA00023163"/>
    </source>
</evidence>
<dbReference type="GO" id="GO:0003677">
    <property type="term" value="F:DNA binding"/>
    <property type="evidence" value="ECO:0007669"/>
    <property type="project" value="UniProtKB-KW"/>
</dbReference>
<gene>
    <name evidence="9" type="ORF">F4553_007351</name>
</gene>
<evidence type="ECO:0000256" key="3">
    <source>
        <dbReference type="ARBA" id="ARBA00023082"/>
    </source>
</evidence>
<evidence type="ECO:0000256" key="7">
    <source>
        <dbReference type="SAM" id="Phobius"/>
    </source>
</evidence>
<keyword evidence="2" id="KW-0805">Transcription regulation</keyword>
<dbReference type="SUPFAM" id="SSF88946">
    <property type="entry name" value="Sigma2 domain of RNA polymerase sigma factors"/>
    <property type="match status" value="1"/>
</dbReference>
<evidence type="ECO:0000256" key="1">
    <source>
        <dbReference type="ARBA" id="ARBA00010641"/>
    </source>
</evidence>
<evidence type="ECO:0000256" key="4">
    <source>
        <dbReference type="ARBA" id="ARBA00023125"/>
    </source>
</evidence>
<keyword evidence="10" id="KW-1185">Reference proteome</keyword>
<organism evidence="9 10">
    <name type="scientific">Allocatelliglobosispora scoriae</name>
    <dbReference type="NCBI Taxonomy" id="643052"/>
    <lineage>
        <taxon>Bacteria</taxon>
        <taxon>Bacillati</taxon>
        <taxon>Actinomycetota</taxon>
        <taxon>Actinomycetes</taxon>
        <taxon>Micromonosporales</taxon>
        <taxon>Micromonosporaceae</taxon>
        <taxon>Allocatelliglobosispora</taxon>
    </lineage>
</organism>
<feature type="region of interest" description="Disordered" evidence="6">
    <location>
        <begin position="263"/>
        <end position="298"/>
    </location>
</feature>
<keyword evidence="7" id="KW-0472">Membrane</keyword>
<feature type="transmembrane region" description="Helical" evidence="7">
    <location>
        <begin position="322"/>
        <end position="343"/>
    </location>
</feature>
<keyword evidence="7" id="KW-1133">Transmembrane helix</keyword>
<proteinExistence type="inferred from homology"/>
<dbReference type="NCBIfam" id="TIGR02937">
    <property type="entry name" value="sigma70-ECF"/>
    <property type="match status" value="1"/>
</dbReference>
<accession>A0A841BXP0</accession>
<feature type="region of interest" description="Disordered" evidence="6">
    <location>
        <begin position="350"/>
        <end position="414"/>
    </location>
</feature>
<comment type="similarity">
    <text evidence="1">Belongs to the sigma-70 factor family. ECF subfamily.</text>
</comment>